<dbReference type="AlphaFoldDB" id="I4CC33"/>
<keyword evidence="1" id="KW-1133">Transmembrane helix</keyword>
<keyword evidence="1" id="KW-0472">Membrane</keyword>
<gene>
    <name evidence="2" type="ordered locus">Desti_4493</name>
</gene>
<dbReference type="HOGENOM" id="CLU_1861990_0_0_7"/>
<protein>
    <submittedName>
        <fullName evidence="2">Uncharacterized protein</fullName>
    </submittedName>
</protein>
<dbReference type="EMBL" id="CP003360">
    <property type="protein sequence ID" value="AFM27124.1"/>
    <property type="molecule type" value="Genomic_DNA"/>
</dbReference>
<accession>I4CC33</accession>
<evidence type="ECO:0000313" key="3">
    <source>
        <dbReference type="Proteomes" id="UP000006055"/>
    </source>
</evidence>
<reference evidence="3" key="1">
    <citation type="submission" date="2012-06" db="EMBL/GenBank/DDBJ databases">
        <title>Complete sequence of chromosome of Desulfomonile tiedjei DSM 6799.</title>
        <authorList>
            <person name="Lucas S."/>
            <person name="Copeland A."/>
            <person name="Lapidus A."/>
            <person name="Glavina del Rio T."/>
            <person name="Dalin E."/>
            <person name="Tice H."/>
            <person name="Bruce D."/>
            <person name="Goodwin L."/>
            <person name="Pitluck S."/>
            <person name="Peters L."/>
            <person name="Ovchinnikova G."/>
            <person name="Zeytun A."/>
            <person name="Lu M."/>
            <person name="Kyrpides N."/>
            <person name="Mavromatis K."/>
            <person name="Ivanova N."/>
            <person name="Brettin T."/>
            <person name="Detter J.C."/>
            <person name="Han C."/>
            <person name="Larimer F."/>
            <person name="Land M."/>
            <person name="Hauser L."/>
            <person name="Markowitz V."/>
            <person name="Cheng J.-F."/>
            <person name="Hugenholtz P."/>
            <person name="Woyke T."/>
            <person name="Wu D."/>
            <person name="Spring S."/>
            <person name="Schroeder M."/>
            <person name="Brambilla E."/>
            <person name="Klenk H.-P."/>
            <person name="Eisen J.A."/>
        </authorList>
    </citation>
    <scope>NUCLEOTIDE SEQUENCE [LARGE SCALE GENOMIC DNA]</scope>
    <source>
        <strain evidence="3">ATCC 49306 / DSM 6799 / DCB-1</strain>
    </source>
</reference>
<name>I4CC33_DESTA</name>
<feature type="transmembrane region" description="Helical" evidence="1">
    <location>
        <begin position="49"/>
        <end position="73"/>
    </location>
</feature>
<organism evidence="2 3">
    <name type="scientific">Desulfomonile tiedjei (strain ATCC 49306 / DSM 6799 / DCB-1)</name>
    <dbReference type="NCBI Taxonomy" id="706587"/>
    <lineage>
        <taxon>Bacteria</taxon>
        <taxon>Pseudomonadati</taxon>
        <taxon>Thermodesulfobacteriota</taxon>
        <taxon>Desulfomonilia</taxon>
        <taxon>Desulfomonilales</taxon>
        <taxon>Desulfomonilaceae</taxon>
        <taxon>Desulfomonile</taxon>
    </lineage>
</organism>
<dbReference type="KEGG" id="dti:Desti_4493"/>
<keyword evidence="1" id="KW-0812">Transmembrane</keyword>
<dbReference type="Proteomes" id="UP000006055">
    <property type="component" value="Chromosome"/>
</dbReference>
<evidence type="ECO:0000256" key="1">
    <source>
        <dbReference type="SAM" id="Phobius"/>
    </source>
</evidence>
<keyword evidence="3" id="KW-1185">Reference proteome</keyword>
<evidence type="ECO:0000313" key="2">
    <source>
        <dbReference type="EMBL" id="AFM27124.1"/>
    </source>
</evidence>
<sequence>MMTVIENFEHRKPGKLSAHIQGSCCINLRFYAKVALTKKTGERMNSLKTALFVVLVALVVIVSCGNASAGQVWTKCHITCRCLQDNSVGNFLFNIPLDTTPDVGFDADLACNQYAYRTCADGCNGTKFSYTYQVTSP</sequence>
<proteinExistence type="predicted"/>